<sequence length="51" mass="5683">MNYYRVRSETVMTTERASWIGSLAQSGEADDAEVFHALGDYVCSQQPVLSL</sequence>
<protein>
    <submittedName>
        <fullName evidence="1">Uncharacterized protein</fullName>
    </submittedName>
</protein>
<evidence type="ECO:0000313" key="2">
    <source>
        <dbReference type="Proteomes" id="UP000324021"/>
    </source>
</evidence>
<gene>
    <name evidence="1" type="ORF">SAMN05192552_103116</name>
</gene>
<dbReference type="EMBL" id="FMZP01000031">
    <property type="protein sequence ID" value="SDD56387.1"/>
    <property type="molecule type" value="Genomic_DNA"/>
</dbReference>
<proteinExistence type="predicted"/>
<organism evidence="1 2">
    <name type="scientific">Natrinema hispanicum</name>
    <dbReference type="NCBI Taxonomy" id="392421"/>
    <lineage>
        <taxon>Archaea</taxon>
        <taxon>Methanobacteriati</taxon>
        <taxon>Methanobacteriota</taxon>
        <taxon>Stenosarchaea group</taxon>
        <taxon>Halobacteria</taxon>
        <taxon>Halobacteriales</taxon>
        <taxon>Natrialbaceae</taxon>
        <taxon>Natrinema</taxon>
    </lineage>
</organism>
<name>A0A1G6VTS1_9EURY</name>
<reference evidence="1 2" key="1">
    <citation type="submission" date="2016-10" db="EMBL/GenBank/DDBJ databases">
        <authorList>
            <person name="Varghese N."/>
            <person name="Submissions S."/>
        </authorList>
    </citation>
    <scope>NUCLEOTIDE SEQUENCE [LARGE SCALE GENOMIC DNA]</scope>
    <source>
        <strain evidence="1 2">CDM_1</strain>
    </source>
</reference>
<dbReference type="AlphaFoldDB" id="A0A1G6VTS1"/>
<accession>A0A1G6VTS1</accession>
<dbReference type="Proteomes" id="UP000324021">
    <property type="component" value="Unassembled WGS sequence"/>
</dbReference>
<evidence type="ECO:0000313" key="1">
    <source>
        <dbReference type="EMBL" id="SDD56387.1"/>
    </source>
</evidence>